<organism evidence="2 3">
    <name type="scientific">Pseudocercospora fijiensis (strain CIRAD86)</name>
    <name type="common">Black leaf streak disease fungus</name>
    <name type="synonym">Mycosphaerella fijiensis</name>
    <dbReference type="NCBI Taxonomy" id="383855"/>
    <lineage>
        <taxon>Eukaryota</taxon>
        <taxon>Fungi</taxon>
        <taxon>Dikarya</taxon>
        <taxon>Ascomycota</taxon>
        <taxon>Pezizomycotina</taxon>
        <taxon>Dothideomycetes</taxon>
        <taxon>Dothideomycetidae</taxon>
        <taxon>Mycosphaerellales</taxon>
        <taxon>Mycosphaerellaceae</taxon>
        <taxon>Pseudocercospora</taxon>
    </lineage>
</organism>
<protein>
    <submittedName>
        <fullName evidence="2">Uncharacterized protein</fullName>
    </submittedName>
</protein>
<dbReference type="GeneID" id="19333756"/>
<dbReference type="KEGG" id="pfj:MYCFIDRAFT_177490"/>
<dbReference type="VEuPathDB" id="FungiDB:MYCFIDRAFT_177490"/>
<dbReference type="AlphaFoldDB" id="M3ATR1"/>
<evidence type="ECO:0000313" key="3">
    <source>
        <dbReference type="Proteomes" id="UP000016932"/>
    </source>
</evidence>
<dbReference type="RefSeq" id="XP_007929449.1">
    <property type="nucleotide sequence ID" value="XM_007931258.1"/>
</dbReference>
<reference evidence="2 3" key="1">
    <citation type="journal article" date="2012" name="PLoS Pathog.">
        <title>Diverse lifestyles and strategies of plant pathogenesis encoded in the genomes of eighteen Dothideomycetes fungi.</title>
        <authorList>
            <person name="Ohm R.A."/>
            <person name="Feau N."/>
            <person name="Henrissat B."/>
            <person name="Schoch C.L."/>
            <person name="Horwitz B.A."/>
            <person name="Barry K.W."/>
            <person name="Condon B.J."/>
            <person name="Copeland A.C."/>
            <person name="Dhillon B."/>
            <person name="Glaser F."/>
            <person name="Hesse C.N."/>
            <person name="Kosti I."/>
            <person name="LaButti K."/>
            <person name="Lindquist E.A."/>
            <person name="Lucas S."/>
            <person name="Salamov A.A."/>
            <person name="Bradshaw R.E."/>
            <person name="Ciuffetti L."/>
            <person name="Hamelin R.C."/>
            <person name="Kema G.H.J."/>
            <person name="Lawrence C."/>
            <person name="Scott J.A."/>
            <person name="Spatafora J.W."/>
            <person name="Turgeon B.G."/>
            <person name="de Wit P.J.G.M."/>
            <person name="Zhong S."/>
            <person name="Goodwin S.B."/>
            <person name="Grigoriev I.V."/>
        </authorList>
    </citation>
    <scope>NUCLEOTIDE SEQUENCE [LARGE SCALE GENOMIC DNA]</scope>
    <source>
        <strain evidence="2 3">CIRAD86</strain>
    </source>
</reference>
<accession>M3ATR1</accession>
<dbReference type="EMBL" id="KB446561">
    <property type="protein sequence ID" value="EME80548.1"/>
    <property type="molecule type" value="Genomic_DNA"/>
</dbReference>
<evidence type="ECO:0000313" key="2">
    <source>
        <dbReference type="EMBL" id="EME80548.1"/>
    </source>
</evidence>
<evidence type="ECO:0000256" key="1">
    <source>
        <dbReference type="SAM" id="MobiDB-lite"/>
    </source>
</evidence>
<dbReference type="Proteomes" id="UP000016932">
    <property type="component" value="Unassembled WGS sequence"/>
</dbReference>
<feature type="region of interest" description="Disordered" evidence="1">
    <location>
        <begin position="71"/>
        <end position="104"/>
    </location>
</feature>
<sequence length="746" mass="85103">MELCNYLRRKSWPLKPFFQLLLQTGLIAKTYTITTRATRASSASILICAMDLGKGSGNQRLRARDVLKADSQEPNNYSWRKRRQPAQKDNSIHHGSLVNRSTRKHRTAYTLRLRTENTVHEKLHHSPPCSNALCLKARQSRPPPAKHQNRPYIPAEHGRENPAQRWNTTMTDSNGAEGRDGMEDEVLLSHILRIDWNIWPKKDTTWTGAACQHGRGTWKEALVYGLMSQYGYKGLVRIQLARLCVTGRQGTRVEPWHIANRAWDRKLGIRGLLAFSVRPLHPPHAQRGFGTQSPNEAVLRPRHNMESNNQGRRHTPPLTLILPRLTHPGLSPIYHPYIQPAMFCRDQVAKRCRTLRCGRRSNTLEARTDLNGAEATFDGATRILQDETIEWAEKELEAVDQRAWVRHAEAGPRTWHYSRIDQHFGASDRRNQCSHRHGLISYSIVTLGFRSLSCPLHHSYSELGPPLLLRLLALTGTRPNRAGWREHTMVSERAEENTRNKFGMGDDQPKISDFMAAVTKTIHDFKLESKGGRSGRQSQILPGRWEEWEIPWPSSFLGILQESLALTRDAGFGGRFFATSLDLSSKSTARFSKLPRVMLAGRTDFREHLSTLGFRGRHHFPGNIMATQDLRKRRRVRSENGLSSGVIEVLVGRQKHDRRKSLQDWMSRSGTKKSTWRVLKETSRMLSRLKMSILQSSTGLCIHGNRRPHMLRSGKSAELLQITTKASSAGHRSWSHNFLLYALSLP</sequence>
<keyword evidence="3" id="KW-1185">Reference proteome</keyword>
<dbReference type="HOGENOM" id="CLU_372594_0_0_1"/>
<feature type="region of interest" description="Disordered" evidence="1">
    <location>
        <begin position="140"/>
        <end position="159"/>
    </location>
</feature>
<gene>
    <name evidence="2" type="ORF">MYCFIDRAFT_177490</name>
</gene>
<proteinExistence type="predicted"/>
<name>M3ATR1_PSEFD</name>